<dbReference type="InterPro" id="IPR050344">
    <property type="entry name" value="Peptidase_M1_aminopeptidases"/>
</dbReference>
<dbReference type="GO" id="GO:0070006">
    <property type="term" value="F:metalloaminopeptidase activity"/>
    <property type="evidence" value="ECO:0007669"/>
    <property type="project" value="TreeGrafter"/>
</dbReference>
<dbReference type="Gene3D" id="1.25.50.20">
    <property type="match status" value="2"/>
</dbReference>
<dbReference type="GO" id="GO:0005615">
    <property type="term" value="C:extracellular space"/>
    <property type="evidence" value="ECO:0007669"/>
    <property type="project" value="TreeGrafter"/>
</dbReference>
<dbReference type="InterPro" id="IPR024571">
    <property type="entry name" value="ERAP1-like_C_dom"/>
</dbReference>
<reference evidence="3" key="2">
    <citation type="submission" date="2004-02" db="EMBL/GenBank/DDBJ databases">
        <authorList>
            <consortium name="Genoscope"/>
            <consortium name="Whitehead Institute Centre for Genome Research"/>
        </authorList>
    </citation>
    <scope>NUCLEOTIDE SEQUENCE</scope>
</reference>
<feature type="domain" description="ERAP1-like C-terminal" evidence="2">
    <location>
        <begin position="20"/>
        <end position="126"/>
    </location>
</feature>
<organism evidence="3">
    <name type="scientific">Tetraodon nigroviridis</name>
    <name type="common">Spotted green pufferfish</name>
    <name type="synonym">Chelonodon nigroviridis</name>
    <dbReference type="NCBI Taxonomy" id="99883"/>
    <lineage>
        <taxon>Eukaryota</taxon>
        <taxon>Metazoa</taxon>
        <taxon>Chordata</taxon>
        <taxon>Craniata</taxon>
        <taxon>Vertebrata</taxon>
        <taxon>Euteleostomi</taxon>
        <taxon>Actinopterygii</taxon>
        <taxon>Neopterygii</taxon>
        <taxon>Teleostei</taxon>
        <taxon>Neoteleostei</taxon>
        <taxon>Acanthomorphata</taxon>
        <taxon>Eupercaria</taxon>
        <taxon>Tetraodontiformes</taxon>
        <taxon>Tetradontoidea</taxon>
        <taxon>Tetraodontidae</taxon>
        <taxon>Tetraodon</taxon>
    </lineage>
</organism>
<proteinExistence type="inferred from homology"/>
<dbReference type="EMBL" id="CAAE01014706">
    <property type="protein sequence ID" value="CAG03111.1"/>
    <property type="molecule type" value="Genomic_DNA"/>
</dbReference>
<protein>
    <submittedName>
        <fullName evidence="3">(spotted green pufferfish) hypothetical protein</fullName>
    </submittedName>
</protein>
<dbReference type="GO" id="GO:0005886">
    <property type="term" value="C:plasma membrane"/>
    <property type="evidence" value="ECO:0007669"/>
    <property type="project" value="TreeGrafter"/>
</dbReference>
<comment type="similarity">
    <text evidence="1">Belongs to the peptidase M1 family.</text>
</comment>
<dbReference type="PANTHER" id="PTHR11533:SF300">
    <property type="entry name" value="AMINOPEPTIDASE"/>
    <property type="match status" value="1"/>
</dbReference>
<dbReference type="GO" id="GO:0042277">
    <property type="term" value="F:peptide binding"/>
    <property type="evidence" value="ECO:0007669"/>
    <property type="project" value="TreeGrafter"/>
</dbReference>
<dbReference type="PANTHER" id="PTHR11533">
    <property type="entry name" value="PROTEASE M1 ZINC METALLOPROTEASE"/>
    <property type="match status" value="1"/>
</dbReference>
<dbReference type="GO" id="GO:0006508">
    <property type="term" value="P:proteolysis"/>
    <property type="evidence" value="ECO:0007669"/>
    <property type="project" value="TreeGrafter"/>
</dbReference>
<reference evidence="3" key="1">
    <citation type="journal article" date="2004" name="Nature">
        <title>Genome duplication in the teleost fish Tetraodon nigroviridis reveals the early vertebrate proto-karyotype.</title>
        <authorList>
            <person name="Jaillon O."/>
            <person name="Aury J.-M."/>
            <person name="Brunet F."/>
            <person name="Petit J.-L."/>
            <person name="Stange-Thomann N."/>
            <person name="Mauceli E."/>
            <person name="Bouneau L."/>
            <person name="Fischer C."/>
            <person name="Ozouf-Costaz C."/>
            <person name="Bernot A."/>
            <person name="Nicaud S."/>
            <person name="Jaffe D."/>
            <person name="Fisher S."/>
            <person name="Lutfalla G."/>
            <person name="Dossat C."/>
            <person name="Segurens B."/>
            <person name="Dasilva C."/>
            <person name="Salanoubat M."/>
            <person name="Levy M."/>
            <person name="Boudet N."/>
            <person name="Castellano S."/>
            <person name="Anthouard V."/>
            <person name="Jubin C."/>
            <person name="Castelli V."/>
            <person name="Katinka M."/>
            <person name="Vacherie B."/>
            <person name="Biemont C."/>
            <person name="Skalli Z."/>
            <person name="Cattolico L."/>
            <person name="Poulain J."/>
            <person name="De Berardinis V."/>
            <person name="Cruaud C."/>
            <person name="Duprat S."/>
            <person name="Brottier P."/>
            <person name="Coutanceau J.-P."/>
            <person name="Gouzy J."/>
            <person name="Parra G."/>
            <person name="Lardier G."/>
            <person name="Chapple C."/>
            <person name="McKernan K.J."/>
            <person name="McEwan P."/>
            <person name="Bosak S."/>
            <person name="Kellis M."/>
            <person name="Volff J.-N."/>
            <person name="Guigo R."/>
            <person name="Zody M.C."/>
            <person name="Mesirov J."/>
            <person name="Lindblad-Toh K."/>
            <person name="Birren B."/>
            <person name="Nusbaum C."/>
            <person name="Kahn D."/>
            <person name="Robinson-Rechavi M."/>
            <person name="Laudet V."/>
            <person name="Schachter V."/>
            <person name="Quetier F."/>
            <person name="Saurin W."/>
            <person name="Scarpelli C."/>
            <person name="Wincker P."/>
            <person name="Lander E.S."/>
            <person name="Weissenbach J."/>
            <person name="Roest Crollius H."/>
        </authorList>
    </citation>
    <scope>NUCLEOTIDE SEQUENCE [LARGE SCALE GENOMIC DNA]</scope>
</reference>
<dbReference type="GO" id="GO:0005737">
    <property type="term" value="C:cytoplasm"/>
    <property type="evidence" value="ECO:0007669"/>
    <property type="project" value="TreeGrafter"/>
</dbReference>
<evidence type="ECO:0000313" key="3">
    <source>
        <dbReference type="EMBL" id="CAG03111.1"/>
    </source>
</evidence>
<dbReference type="GO" id="GO:0008270">
    <property type="term" value="F:zinc ion binding"/>
    <property type="evidence" value="ECO:0007669"/>
    <property type="project" value="TreeGrafter"/>
</dbReference>
<name>Q4S8C1_TETNG</name>
<evidence type="ECO:0000259" key="2">
    <source>
        <dbReference type="Pfam" id="PF11838"/>
    </source>
</evidence>
<dbReference type="GO" id="GO:0043171">
    <property type="term" value="P:peptide catabolic process"/>
    <property type="evidence" value="ECO:0007669"/>
    <property type="project" value="TreeGrafter"/>
</dbReference>
<comment type="caution">
    <text evidence="3">The sequence shown here is derived from an EMBL/GenBank/DDBJ whole genome shotgun (WGS) entry which is preliminary data.</text>
</comment>
<dbReference type="AlphaFoldDB" id="Q4S8C1"/>
<dbReference type="OrthoDB" id="510539at2759"/>
<gene>
    <name evidence="3" type="ORF">GSTENG00022421001</name>
</gene>
<dbReference type="Pfam" id="PF11838">
    <property type="entry name" value="ERAP1_C"/>
    <property type="match status" value="1"/>
</dbReference>
<dbReference type="KEGG" id="tng:GSTEN00022421G001"/>
<accession>Q4S8C1</accession>
<sequence length="468" mass="52304">MIQKDYAYVVSQMKVSGEAWVLANLHISGYYRVNYDPTNWERLISLLGSNHMAIPVINRAQIIDDAFNLARAKMINITLALRTTKYLSRERDFIPWESALRNLDYFTLMLDRTEVYEALQASTASLGARRPAGNGLPEETNPTVVRALQDHHSQLDQDSRKTHGSVQPDQRHYDRLFCGGGELQGVDQELVQKVDGEPRFQPVSAAQVGPSAVGRSALTAALLPGQDPSQPEEQRLLQRHSQRRRGGVELCLEHVQERHPGLGGLAAERSPGLHPATLAAQQVCSSCPRMADRLQVLAAMCVIPMDQVPEVLPGPHQDPQAGQHLHHPERGCQCGRNATGLELHQGKLGSHFPAVRACSDTHTHTHTHTHVRATVCPPDCSRHTFVFFSCRFGKESFVLSRLVSRVTSRFSTEFELQELKRFHQEKSHTGFGSATLAMEQALEKTAANIKWVKENRAQVLRWLQEETA</sequence>
<evidence type="ECO:0000256" key="1">
    <source>
        <dbReference type="ARBA" id="ARBA00010136"/>
    </source>
</evidence>